<evidence type="ECO:0000313" key="2">
    <source>
        <dbReference type="Proteomes" id="UP000239290"/>
    </source>
</evidence>
<dbReference type="RefSeq" id="WP_105413831.1">
    <property type="nucleotide sequence ID" value="NZ_PUIO01000007.1"/>
</dbReference>
<dbReference type="Proteomes" id="UP000239290">
    <property type="component" value="Unassembled WGS sequence"/>
</dbReference>
<reference evidence="2" key="1">
    <citation type="submission" date="2018-02" db="EMBL/GenBank/DDBJ databases">
        <title>Draft genome sequencing of Rhodococcus opacus KU647198.</title>
        <authorList>
            <person name="Zheng B.-X."/>
        </authorList>
    </citation>
    <scope>NUCLEOTIDE SEQUENCE [LARGE SCALE GENOMIC DNA]</scope>
    <source>
        <strain evidence="2">04-OD7</strain>
    </source>
</reference>
<protein>
    <submittedName>
        <fullName evidence="1">Uncharacterized protein</fullName>
    </submittedName>
</protein>
<evidence type="ECO:0000313" key="1">
    <source>
        <dbReference type="EMBL" id="PQP25458.1"/>
    </source>
</evidence>
<accession>A0A2S8JEH1</accession>
<name>A0A2S8JEH1_RHOOP</name>
<comment type="caution">
    <text evidence="1">The sequence shown here is derived from an EMBL/GenBank/DDBJ whole genome shotgun (WGS) entry which is preliminary data.</text>
</comment>
<proteinExistence type="predicted"/>
<dbReference type="AlphaFoldDB" id="A0A2S8JEH1"/>
<organism evidence="1 2">
    <name type="scientific">Rhodococcus opacus</name>
    <name type="common">Nocardia opaca</name>
    <dbReference type="NCBI Taxonomy" id="37919"/>
    <lineage>
        <taxon>Bacteria</taxon>
        <taxon>Bacillati</taxon>
        <taxon>Actinomycetota</taxon>
        <taxon>Actinomycetes</taxon>
        <taxon>Mycobacteriales</taxon>
        <taxon>Nocardiaceae</taxon>
        <taxon>Rhodococcus</taxon>
    </lineage>
</organism>
<dbReference type="EMBL" id="PUIO01000007">
    <property type="protein sequence ID" value="PQP25458.1"/>
    <property type="molecule type" value="Genomic_DNA"/>
</dbReference>
<sequence>MPLLLLDVVMALLRTLIRPYRWQADLRDGVNRIATTRAYRRSLALHAQLAGTHDDSVYADDFGATALRQ</sequence>
<gene>
    <name evidence="1" type="ORF">C5613_07755</name>
</gene>